<evidence type="ECO:0000256" key="3">
    <source>
        <dbReference type="ARBA" id="ARBA00022475"/>
    </source>
</evidence>
<name>A0A081NYR8_9BACL</name>
<keyword evidence="3" id="KW-1003">Cell membrane</keyword>
<evidence type="ECO:0000256" key="1">
    <source>
        <dbReference type="ARBA" id="ARBA00004651"/>
    </source>
</evidence>
<feature type="domain" description="ABC transmembrane type-1" evidence="8">
    <location>
        <begin position="67"/>
        <end position="283"/>
    </location>
</feature>
<dbReference type="AlphaFoldDB" id="A0A081NYR8"/>
<dbReference type="OrthoDB" id="152280at2"/>
<keyword evidence="6 7" id="KW-0472">Membrane</keyword>
<keyword evidence="5 7" id="KW-1133">Transmembrane helix</keyword>
<protein>
    <submittedName>
        <fullName evidence="9">ABC transporter permease</fullName>
    </submittedName>
</protein>
<evidence type="ECO:0000256" key="7">
    <source>
        <dbReference type="RuleBase" id="RU363032"/>
    </source>
</evidence>
<keyword evidence="2 7" id="KW-0813">Transport</keyword>
<feature type="transmembrane region" description="Helical" evidence="7">
    <location>
        <begin position="105"/>
        <end position="125"/>
    </location>
</feature>
<dbReference type="eggNOG" id="COG1175">
    <property type="taxonomic scope" value="Bacteria"/>
</dbReference>
<comment type="caution">
    <text evidence="9">The sequence shown here is derived from an EMBL/GenBank/DDBJ whole genome shotgun (WGS) entry which is preliminary data.</text>
</comment>
<evidence type="ECO:0000256" key="4">
    <source>
        <dbReference type="ARBA" id="ARBA00022692"/>
    </source>
</evidence>
<evidence type="ECO:0000313" key="9">
    <source>
        <dbReference type="EMBL" id="KEQ23591.1"/>
    </source>
</evidence>
<feature type="transmembrane region" description="Helical" evidence="7">
    <location>
        <begin position="262"/>
        <end position="284"/>
    </location>
</feature>
<feature type="transmembrane region" description="Helical" evidence="7">
    <location>
        <begin position="165"/>
        <end position="183"/>
    </location>
</feature>
<evidence type="ECO:0000256" key="6">
    <source>
        <dbReference type="ARBA" id="ARBA00023136"/>
    </source>
</evidence>
<reference evidence="9 10" key="1">
    <citation type="submission" date="2014-06" db="EMBL/GenBank/DDBJ databases">
        <title>Draft genome sequence of Paenibacillus sp. MSt1.</title>
        <authorList>
            <person name="Aw Y.K."/>
            <person name="Ong K.S."/>
            <person name="Gan H.M."/>
            <person name="Lee S.M."/>
        </authorList>
    </citation>
    <scope>NUCLEOTIDE SEQUENCE [LARGE SCALE GENOMIC DNA]</scope>
    <source>
        <strain evidence="9 10">MSt1</strain>
    </source>
</reference>
<dbReference type="EMBL" id="JNVM01000021">
    <property type="protein sequence ID" value="KEQ23591.1"/>
    <property type="molecule type" value="Genomic_DNA"/>
</dbReference>
<keyword evidence="10" id="KW-1185">Reference proteome</keyword>
<dbReference type="Proteomes" id="UP000028123">
    <property type="component" value="Unassembled WGS sequence"/>
</dbReference>
<evidence type="ECO:0000256" key="5">
    <source>
        <dbReference type="ARBA" id="ARBA00022989"/>
    </source>
</evidence>
<accession>A0A081NYR8</accession>
<feature type="transmembrane region" description="Helical" evidence="7">
    <location>
        <begin position="218"/>
        <end position="237"/>
    </location>
</feature>
<proteinExistence type="inferred from homology"/>
<dbReference type="InterPro" id="IPR051393">
    <property type="entry name" value="ABC_transporter_permease"/>
</dbReference>
<sequence length="294" mass="33615">MKWNRALFITTFLLPTFAVFLVFTIYPLFRGLYLSFFDWSGGSETMNFIGLGNYRELLSDEIIGQAIKNDYFLVFWKVVLIMLIATFFAVALTRLKLREYGFYRVVFFFPNIISVAVIGVLWSFIYNPQLGFLNAFLSLFTDKPVETNWLGDAKLAMWSLLPPSVWAGIGFYMILIIASILAIPSSLYEAAEIDGAGQWHQFWNVTLPLIWEQFKTSVLHIVITTLNGSFIIVRLMTDGGPDNATQVMGYYLYQMGFKQYHLSYGATIGVLILILSLLTTLILGRFLKRETIEL</sequence>
<dbReference type="InterPro" id="IPR000515">
    <property type="entry name" value="MetI-like"/>
</dbReference>
<feature type="transmembrane region" description="Helical" evidence="7">
    <location>
        <begin position="7"/>
        <end position="29"/>
    </location>
</feature>
<dbReference type="Pfam" id="PF00528">
    <property type="entry name" value="BPD_transp_1"/>
    <property type="match status" value="1"/>
</dbReference>
<keyword evidence="4 7" id="KW-0812">Transmembrane</keyword>
<dbReference type="GO" id="GO:0055085">
    <property type="term" value="P:transmembrane transport"/>
    <property type="evidence" value="ECO:0007669"/>
    <property type="project" value="InterPro"/>
</dbReference>
<comment type="similarity">
    <text evidence="7">Belongs to the binding-protein-dependent transport system permease family.</text>
</comment>
<dbReference type="CDD" id="cd06261">
    <property type="entry name" value="TM_PBP2"/>
    <property type="match status" value="1"/>
</dbReference>
<gene>
    <name evidence="9" type="ORF">ET33_15830</name>
</gene>
<organism evidence="9 10">
    <name type="scientific">Paenibacillus tyrfis</name>
    <dbReference type="NCBI Taxonomy" id="1501230"/>
    <lineage>
        <taxon>Bacteria</taxon>
        <taxon>Bacillati</taxon>
        <taxon>Bacillota</taxon>
        <taxon>Bacilli</taxon>
        <taxon>Bacillales</taxon>
        <taxon>Paenibacillaceae</taxon>
        <taxon>Paenibacillus</taxon>
    </lineage>
</organism>
<comment type="subcellular location">
    <subcellularLocation>
        <location evidence="1 7">Cell membrane</location>
        <topology evidence="1 7">Multi-pass membrane protein</topology>
    </subcellularLocation>
</comment>
<dbReference type="PANTHER" id="PTHR30193:SF41">
    <property type="entry name" value="DIACETYLCHITOBIOSE UPTAKE SYSTEM PERMEASE PROTEIN NGCF"/>
    <property type="match status" value="1"/>
</dbReference>
<evidence type="ECO:0000256" key="2">
    <source>
        <dbReference type="ARBA" id="ARBA00022448"/>
    </source>
</evidence>
<dbReference type="Gene3D" id="1.10.3720.10">
    <property type="entry name" value="MetI-like"/>
    <property type="match status" value="1"/>
</dbReference>
<dbReference type="GO" id="GO:0005886">
    <property type="term" value="C:plasma membrane"/>
    <property type="evidence" value="ECO:0007669"/>
    <property type="project" value="UniProtKB-SubCell"/>
</dbReference>
<evidence type="ECO:0000259" key="8">
    <source>
        <dbReference type="PROSITE" id="PS50928"/>
    </source>
</evidence>
<feature type="transmembrane region" description="Helical" evidence="7">
    <location>
        <begin position="74"/>
        <end position="93"/>
    </location>
</feature>
<dbReference type="RefSeq" id="WP_010500152.1">
    <property type="nucleotide sequence ID" value="NZ_FYEP01000019.1"/>
</dbReference>
<dbReference type="PROSITE" id="PS50928">
    <property type="entry name" value="ABC_TM1"/>
    <property type="match status" value="1"/>
</dbReference>
<evidence type="ECO:0000313" key="10">
    <source>
        <dbReference type="Proteomes" id="UP000028123"/>
    </source>
</evidence>
<dbReference type="InterPro" id="IPR035906">
    <property type="entry name" value="MetI-like_sf"/>
</dbReference>
<dbReference type="SUPFAM" id="SSF161098">
    <property type="entry name" value="MetI-like"/>
    <property type="match status" value="1"/>
</dbReference>
<dbReference type="PANTHER" id="PTHR30193">
    <property type="entry name" value="ABC TRANSPORTER PERMEASE PROTEIN"/>
    <property type="match status" value="1"/>
</dbReference>